<dbReference type="Gene3D" id="1.25.40.390">
    <property type="match status" value="1"/>
</dbReference>
<evidence type="ECO:0000259" key="7">
    <source>
        <dbReference type="Pfam" id="PF14322"/>
    </source>
</evidence>
<comment type="subcellular location">
    <subcellularLocation>
        <location evidence="1">Cell outer membrane</location>
    </subcellularLocation>
</comment>
<evidence type="ECO:0000313" key="8">
    <source>
        <dbReference type="EMBL" id="MBC9929129.1"/>
    </source>
</evidence>
<comment type="caution">
    <text evidence="8">The sequence shown here is derived from an EMBL/GenBank/DDBJ whole genome shotgun (WGS) entry which is preliminary data.</text>
</comment>
<dbReference type="RefSeq" id="WP_188086277.1">
    <property type="nucleotide sequence ID" value="NZ_JACVFC010000001.1"/>
</dbReference>
<feature type="domain" description="SusD-like N-terminal" evidence="7">
    <location>
        <begin position="23"/>
        <end position="226"/>
    </location>
</feature>
<dbReference type="InterPro" id="IPR011990">
    <property type="entry name" value="TPR-like_helical_dom_sf"/>
</dbReference>
<dbReference type="SUPFAM" id="SSF48452">
    <property type="entry name" value="TPR-like"/>
    <property type="match status" value="1"/>
</dbReference>
<feature type="domain" description="RagB/SusD" evidence="6">
    <location>
        <begin position="341"/>
        <end position="497"/>
    </location>
</feature>
<dbReference type="Proteomes" id="UP000659124">
    <property type="component" value="Unassembled WGS sequence"/>
</dbReference>
<name>A0ABR7TIB2_9BACT</name>
<protein>
    <submittedName>
        <fullName evidence="8">RagB/SusD family nutrient uptake outer membrane protein</fullName>
    </submittedName>
</protein>
<dbReference type="InterPro" id="IPR012944">
    <property type="entry name" value="SusD_RagB_dom"/>
</dbReference>
<keyword evidence="5" id="KW-0998">Cell outer membrane</keyword>
<evidence type="ECO:0000256" key="1">
    <source>
        <dbReference type="ARBA" id="ARBA00004442"/>
    </source>
</evidence>
<organism evidence="8 9">
    <name type="scientific">Chitinophaga qingshengii</name>
    <dbReference type="NCBI Taxonomy" id="1569794"/>
    <lineage>
        <taxon>Bacteria</taxon>
        <taxon>Pseudomonadati</taxon>
        <taxon>Bacteroidota</taxon>
        <taxon>Chitinophagia</taxon>
        <taxon>Chitinophagales</taxon>
        <taxon>Chitinophagaceae</taxon>
        <taxon>Chitinophaga</taxon>
    </lineage>
</organism>
<comment type="similarity">
    <text evidence="2">Belongs to the SusD family.</text>
</comment>
<evidence type="ECO:0000256" key="3">
    <source>
        <dbReference type="ARBA" id="ARBA00022729"/>
    </source>
</evidence>
<evidence type="ECO:0000259" key="6">
    <source>
        <dbReference type="Pfam" id="PF07980"/>
    </source>
</evidence>
<keyword evidence="9" id="KW-1185">Reference proteome</keyword>
<keyword evidence="4" id="KW-0472">Membrane</keyword>
<dbReference type="Pfam" id="PF14322">
    <property type="entry name" value="SusD-like_3"/>
    <property type="match status" value="1"/>
</dbReference>
<dbReference type="InterPro" id="IPR033985">
    <property type="entry name" value="SusD-like_N"/>
</dbReference>
<reference evidence="8 9" key="1">
    <citation type="submission" date="2020-09" db="EMBL/GenBank/DDBJ databases">
        <title>Genome sequences of type strains of Chitinophaga qingshengii and Chitinophaga varians.</title>
        <authorList>
            <person name="Kittiwongwattana C."/>
        </authorList>
    </citation>
    <scope>NUCLEOTIDE SEQUENCE [LARGE SCALE GENOMIC DNA]</scope>
    <source>
        <strain evidence="8 9">JCM 30026</strain>
    </source>
</reference>
<proteinExistence type="inferred from homology"/>
<evidence type="ECO:0000256" key="5">
    <source>
        <dbReference type="ARBA" id="ARBA00023237"/>
    </source>
</evidence>
<gene>
    <name evidence="8" type="ORF">ICL07_02015</name>
</gene>
<keyword evidence="3" id="KW-0732">Signal</keyword>
<sequence>MKCFFRYSIIGLLAVSGASCSKLDETPYSSIYTEKFYQTAEDAEAALAAVYTKLADMYSGPSTLIVPDFSADQVYPRPVVGRDTYTLFSYDPEYSAAVSFSRTMESPVDIWSNAYAGIENANWVLLKVPNTKMTNEKRKQEILAEAYFMRAFFHWFLTKNFGDIVIRTKPSQTIEDAYVGKSPKADVYKQIYADLEAAIAGLPDYSASLVKGRPSKQAAQALYAKAALYGENWSVALQQAQKVITSTTGVGLMDDVTDVFNVAKEDVARKENLWAYEAESVANGRTSQMMSLYGPPNSAAPAYGNSSFGSAFAYQAFFDSFDPGDKRRQLMDTNYVNKQGSVVPQASITPVTKKAVLVRKYADPNSVGGAHATNIQILRMADVYLIAAEAEARLNGATGDAYTYINKVRNRAGLGNLTAGLAADAFIAAVLQERSWELYAEGDRWYDLSRTDTYRQVIPRAVNDVFPVRNPQARNRYFPIPQTEVNANDKLQQNAGW</sequence>
<dbReference type="Pfam" id="PF07980">
    <property type="entry name" value="SusD_RagB"/>
    <property type="match status" value="1"/>
</dbReference>
<dbReference type="CDD" id="cd08977">
    <property type="entry name" value="SusD"/>
    <property type="match status" value="1"/>
</dbReference>
<dbReference type="PROSITE" id="PS51257">
    <property type="entry name" value="PROKAR_LIPOPROTEIN"/>
    <property type="match status" value="1"/>
</dbReference>
<evidence type="ECO:0000256" key="2">
    <source>
        <dbReference type="ARBA" id="ARBA00006275"/>
    </source>
</evidence>
<dbReference type="EMBL" id="JACVFC010000001">
    <property type="protein sequence ID" value="MBC9929129.1"/>
    <property type="molecule type" value="Genomic_DNA"/>
</dbReference>
<evidence type="ECO:0000313" key="9">
    <source>
        <dbReference type="Proteomes" id="UP000659124"/>
    </source>
</evidence>
<accession>A0ABR7TIB2</accession>
<evidence type="ECO:0000256" key="4">
    <source>
        <dbReference type="ARBA" id="ARBA00023136"/>
    </source>
</evidence>